<dbReference type="Proteomes" id="UP000181790">
    <property type="component" value="Unassembled WGS sequence"/>
</dbReference>
<evidence type="ECO:0000313" key="3">
    <source>
        <dbReference type="EMBL" id="OIN58003.1"/>
    </source>
</evidence>
<name>A0A1S2VGZ2_9BACT</name>
<accession>A0A1S2VGZ2</accession>
<evidence type="ECO:0000313" key="4">
    <source>
        <dbReference type="Proteomes" id="UP000181790"/>
    </source>
</evidence>
<evidence type="ECO:0000259" key="1">
    <source>
        <dbReference type="Pfam" id="PF08707"/>
    </source>
</evidence>
<sequence>MATYLPVHDVLNVSVSCFANYDTPANPATISLSKWLTSAKYKSEVEQLRQIDDKSMRDRIKGKLPAITPSGVFTYRQESCMVAGSHTRLIQFDIDPKDNPDIRNYEDLKTQISHLPFVAYCALSASGKGYWGLVPIADIEKHGQHFDALKRVFSYYGIAIDSKPRNVASLRGYSYDPAPYIPEQVMVFELYDAPEAAKPRLLSFSTDSDVEKQRVECCIDELIKRGAYIGDSYGEWYEVGCALANSFGETGREYFHLISQNYPGYQSEQTDRQYTACSKAKSKATLGTFFYLCQRQGIEWRVLVPPIQQVYNQLTILRQFKEDDNHSEINEFKASAYNEDYPVFWDSQPDERTRLVLIPQWPAEMTAQLYKLKTISI</sequence>
<dbReference type="Pfam" id="PF08800">
    <property type="entry name" value="BT4734-like_N"/>
    <property type="match status" value="1"/>
</dbReference>
<evidence type="ECO:0000259" key="2">
    <source>
        <dbReference type="Pfam" id="PF08800"/>
    </source>
</evidence>
<feature type="domain" description="Primase C-terminal 2" evidence="1">
    <location>
        <begin position="229"/>
        <end position="293"/>
    </location>
</feature>
<dbReference type="InterPro" id="IPR014819">
    <property type="entry name" value="PriCT_2"/>
</dbReference>
<gene>
    <name evidence="3" type="ORF">BLX24_15815</name>
</gene>
<protein>
    <submittedName>
        <fullName evidence="3">Uncharacterized protein</fullName>
    </submittedName>
</protein>
<dbReference type="RefSeq" id="WP_071504155.1">
    <property type="nucleotide sequence ID" value="NZ_MORL01000008.1"/>
</dbReference>
<dbReference type="AlphaFoldDB" id="A0A1S2VGZ2"/>
<keyword evidence="4" id="KW-1185">Reference proteome</keyword>
<dbReference type="OrthoDB" id="9801888at2"/>
<dbReference type="EMBL" id="MORL01000008">
    <property type="protein sequence ID" value="OIN58003.1"/>
    <property type="molecule type" value="Genomic_DNA"/>
</dbReference>
<proteinExistence type="predicted"/>
<dbReference type="InterPro" id="IPR014907">
    <property type="entry name" value="BT4734-like_N"/>
</dbReference>
<comment type="caution">
    <text evidence="3">The sequence shown here is derived from an EMBL/GenBank/DDBJ whole genome shotgun (WGS) entry which is preliminary data.</text>
</comment>
<reference evidence="3 4" key="1">
    <citation type="submission" date="2016-10" db="EMBL/GenBank/DDBJ databases">
        <title>Arsenicibacter rosenii gen. nov., sp. nov., an efficient arsenic-methylating bacterium isolated from an arsenic-contaminated paddy soil.</title>
        <authorList>
            <person name="Huang K."/>
        </authorList>
    </citation>
    <scope>NUCLEOTIDE SEQUENCE [LARGE SCALE GENOMIC DNA]</scope>
    <source>
        <strain evidence="3 4">SM-1</strain>
    </source>
</reference>
<dbReference type="GO" id="GO:0016817">
    <property type="term" value="F:hydrolase activity, acting on acid anhydrides"/>
    <property type="evidence" value="ECO:0007669"/>
    <property type="project" value="InterPro"/>
</dbReference>
<dbReference type="Pfam" id="PF08707">
    <property type="entry name" value="PriCT_2"/>
    <property type="match status" value="1"/>
</dbReference>
<organism evidence="3 4">
    <name type="scientific">Arsenicibacter rosenii</name>
    <dbReference type="NCBI Taxonomy" id="1750698"/>
    <lineage>
        <taxon>Bacteria</taxon>
        <taxon>Pseudomonadati</taxon>
        <taxon>Bacteroidota</taxon>
        <taxon>Cytophagia</taxon>
        <taxon>Cytophagales</taxon>
        <taxon>Spirosomataceae</taxon>
        <taxon>Arsenicibacter</taxon>
    </lineage>
</organism>
<feature type="domain" description="BT4734-like N-terminal" evidence="2">
    <location>
        <begin position="60"/>
        <end position="180"/>
    </location>
</feature>